<feature type="region of interest" description="Disordered" evidence="1">
    <location>
        <begin position="59"/>
        <end position="114"/>
    </location>
</feature>
<evidence type="ECO:0000256" key="1">
    <source>
        <dbReference type="SAM" id="MobiDB-lite"/>
    </source>
</evidence>
<dbReference type="Proteomes" id="UP000238823">
    <property type="component" value="Unassembled WGS sequence"/>
</dbReference>
<dbReference type="AlphaFoldDB" id="A0A2S9YKI5"/>
<dbReference type="EMBL" id="PVNL01000092">
    <property type="protein sequence ID" value="PRQ05615.1"/>
    <property type="molecule type" value="Genomic_DNA"/>
</dbReference>
<sequence>MKACYDREMIPCSGCHRHVRADSLSCPFCEVPLAAVPAPTTQRISTVALAAGLSLLGCTEPGDPGDSETNAATTSAETESGTTLGDGDGDTQETFEEGGADYGGPPVCPESNESAVLSVGSNPIDLTDAGNTFTSTCGSQSGSGPDAVYQFTAPSAGTFDFELVAPSIDGWLLEFDTYDCFPYVPADCVPTPSLNIELAEGQTLYISLDSTAGGPGTIEVTQS</sequence>
<name>A0A2S9YKI5_9BACT</name>
<reference evidence="2 3" key="1">
    <citation type="submission" date="2018-03" db="EMBL/GenBank/DDBJ databases">
        <title>Draft Genome Sequences of the Obligatory Marine Myxobacteria Enhygromyxa salina SWB007.</title>
        <authorList>
            <person name="Poehlein A."/>
            <person name="Moghaddam J.A."/>
            <person name="Harms H."/>
            <person name="Alanjari M."/>
            <person name="Koenig G.M."/>
            <person name="Daniel R."/>
            <person name="Schaeberle T.F."/>
        </authorList>
    </citation>
    <scope>NUCLEOTIDE SEQUENCE [LARGE SCALE GENOMIC DNA]</scope>
    <source>
        <strain evidence="2 3">SWB007</strain>
    </source>
</reference>
<evidence type="ECO:0000313" key="2">
    <source>
        <dbReference type="EMBL" id="PRQ05615.1"/>
    </source>
</evidence>
<organism evidence="2 3">
    <name type="scientific">Enhygromyxa salina</name>
    <dbReference type="NCBI Taxonomy" id="215803"/>
    <lineage>
        <taxon>Bacteria</taxon>
        <taxon>Pseudomonadati</taxon>
        <taxon>Myxococcota</taxon>
        <taxon>Polyangia</taxon>
        <taxon>Nannocystales</taxon>
        <taxon>Nannocystaceae</taxon>
        <taxon>Enhygromyxa</taxon>
    </lineage>
</organism>
<evidence type="ECO:0000313" key="3">
    <source>
        <dbReference type="Proteomes" id="UP000238823"/>
    </source>
</evidence>
<protein>
    <submittedName>
        <fullName evidence="2">Uncharacterized protein</fullName>
    </submittedName>
</protein>
<gene>
    <name evidence="2" type="ORF">ENSA7_45050</name>
</gene>
<proteinExistence type="predicted"/>
<feature type="compositionally biased region" description="Acidic residues" evidence="1">
    <location>
        <begin position="87"/>
        <end position="99"/>
    </location>
</feature>
<accession>A0A2S9YKI5</accession>
<feature type="compositionally biased region" description="Low complexity" evidence="1">
    <location>
        <begin position="67"/>
        <end position="85"/>
    </location>
</feature>
<comment type="caution">
    <text evidence="2">The sequence shown here is derived from an EMBL/GenBank/DDBJ whole genome shotgun (WGS) entry which is preliminary data.</text>
</comment>